<accession>A0ABR5SG93</accession>
<comment type="catalytic activity">
    <reaction evidence="8">
        <text>D-maltose + ATP = alpha-maltose 1-phosphate + ADP + H(+)</text>
        <dbReference type="Rhea" id="RHEA:31915"/>
        <dbReference type="ChEBI" id="CHEBI:15378"/>
        <dbReference type="ChEBI" id="CHEBI:17306"/>
        <dbReference type="ChEBI" id="CHEBI:30616"/>
        <dbReference type="ChEBI" id="CHEBI:63576"/>
        <dbReference type="ChEBI" id="CHEBI:456216"/>
        <dbReference type="EC" id="2.7.1.175"/>
    </reaction>
</comment>
<dbReference type="SUPFAM" id="SSF56112">
    <property type="entry name" value="Protein kinase-like (PK-like)"/>
    <property type="match status" value="1"/>
</dbReference>
<evidence type="ECO:0000313" key="10">
    <source>
        <dbReference type="EMBL" id="KWT88356.1"/>
    </source>
</evidence>
<dbReference type="GO" id="GO:0016740">
    <property type="term" value="F:transferase activity"/>
    <property type="evidence" value="ECO:0007669"/>
    <property type="project" value="UniProtKB-KW"/>
</dbReference>
<evidence type="ECO:0000256" key="7">
    <source>
        <dbReference type="ARBA" id="ARBA00031251"/>
    </source>
</evidence>
<evidence type="ECO:0000256" key="6">
    <source>
        <dbReference type="ARBA" id="ARBA00022840"/>
    </source>
</evidence>
<keyword evidence="11" id="KW-1185">Reference proteome</keyword>
<dbReference type="InterPro" id="IPR011009">
    <property type="entry name" value="Kinase-like_dom_sf"/>
</dbReference>
<evidence type="ECO:0000256" key="8">
    <source>
        <dbReference type="ARBA" id="ARBA00049067"/>
    </source>
</evidence>
<evidence type="ECO:0000313" key="11">
    <source>
        <dbReference type="Proteomes" id="UP000060487"/>
    </source>
</evidence>
<dbReference type="EC" id="2.7.1.175" evidence="2"/>
<dbReference type="EMBL" id="LNQR01000043">
    <property type="protein sequence ID" value="KWT88356.1"/>
    <property type="molecule type" value="Genomic_DNA"/>
</dbReference>
<keyword evidence="5" id="KW-0547">Nucleotide-binding</keyword>
<dbReference type="InterPro" id="IPR040999">
    <property type="entry name" value="Mak_N_cap"/>
</dbReference>
<sequence>MLSSKAFADAFYGKSKTILEKEILPQYLPACRWFAGKSREIHELEIFEDILFNGITSVAHILMIRVSYQDGLPERYMLPVSFTPAPDPDYPFAIIAKIKVGGEEGIIYDATYDDSFRAALLSFIISGKSLNGSNGQLIAVYERSSKYNDPSCDYIKSSQVIKTDQSNSSLLYEDKLILKLFRKLDEGINPDIEMVRFIYASFHDESIPFCMGFVEYRQTNHSEPIFIGNLQRYVKNEGDAWSFTIGNITRYYENVLSSESSASDIITKNMLDVRYETIPDILIKLIGIRFIEMVAQLGKTTGELHLTLASHPDFTPEPFSTVYQRSLYQSMQNTTKRHFELLRKSLNLLPDAVKEDALNVLNYEKKVLRLFKSIVDMKLTSTRIRIHGDYHLGQVLCRGNDFVVIDFEGEPLLSLSERRLKRSPLRDVACMIRSFHYASFSALSVFTQLELKTWADLWYFYISGIFISSYMDKVKSAEFMSVERAEIEGLLRIFLLEKAVYELGYELSNRPEWVSVPLKGIVDFLSV</sequence>
<comment type="caution">
    <text evidence="10">The sequence shown here is derived from an EMBL/GenBank/DDBJ whole genome shotgun (WGS) entry which is preliminary data.</text>
</comment>
<comment type="similarity">
    <text evidence="1">Belongs to the aminoglycoside phosphotransferase family.</text>
</comment>
<organism evidence="10 11">
    <name type="scientific">Candidatus Magnetominusculus xianensis</name>
    <dbReference type="NCBI Taxonomy" id="1748249"/>
    <lineage>
        <taxon>Bacteria</taxon>
        <taxon>Pseudomonadati</taxon>
        <taxon>Nitrospirota</taxon>
        <taxon>Nitrospiria</taxon>
        <taxon>Nitrospirales</taxon>
        <taxon>Nitrospiraceae</taxon>
        <taxon>Candidatus Magnetominusculus</taxon>
    </lineage>
</organism>
<evidence type="ECO:0000256" key="3">
    <source>
        <dbReference type="ARBA" id="ARBA00013882"/>
    </source>
</evidence>
<protein>
    <recommendedName>
        <fullName evidence="3">Maltokinase</fullName>
        <ecNumber evidence="2">2.7.1.175</ecNumber>
    </recommendedName>
    <alternativeName>
        <fullName evidence="7">Maltose-1-phosphate synthase</fullName>
    </alternativeName>
</protein>
<proteinExistence type="inferred from homology"/>
<evidence type="ECO:0000256" key="1">
    <source>
        <dbReference type="ARBA" id="ARBA00006219"/>
    </source>
</evidence>
<dbReference type="Gene3D" id="3.90.1200.10">
    <property type="match status" value="1"/>
</dbReference>
<dbReference type="InterPro" id="IPR012811">
    <property type="entry name" value="TreS_maltokin_C_dom"/>
</dbReference>
<dbReference type="RefSeq" id="WP_085051918.1">
    <property type="nucleotide sequence ID" value="NZ_LNQR01000043.1"/>
</dbReference>
<feature type="domain" description="Maltokinase N-terminal cap" evidence="9">
    <location>
        <begin position="27"/>
        <end position="113"/>
    </location>
</feature>
<evidence type="ECO:0000256" key="2">
    <source>
        <dbReference type="ARBA" id="ARBA00011962"/>
    </source>
</evidence>
<keyword evidence="6" id="KW-0067">ATP-binding</keyword>
<reference evidence="10 11" key="1">
    <citation type="submission" date="2015-11" db="EMBL/GenBank/DDBJ databases">
        <authorList>
            <person name="Lin W."/>
        </authorList>
    </citation>
    <scope>NUCLEOTIDE SEQUENCE [LARGE SCALE GENOMIC DNA]</scope>
    <source>
        <strain evidence="10 11">HCH-1</strain>
    </source>
</reference>
<dbReference type="NCBIfam" id="TIGR02457">
    <property type="entry name" value="TreS_Cterm"/>
    <property type="match status" value="1"/>
</dbReference>
<evidence type="ECO:0000256" key="5">
    <source>
        <dbReference type="ARBA" id="ARBA00022741"/>
    </source>
</evidence>
<name>A0ABR5SG93_9BACT</name>
<keyword evidence="4 10" id="KW-0808">Transferase</keyword>
<dbReference type="Proteomes" id="UP000060487">
    <property type="component" value="Unassembled WGS sequence"/>
</dbReference>
<evidence type="ECO:0000259" key="9">
    <source>
        <dbReference type="Pfam" id="PF18085"/>
    </source>
</evidence>
<gene>
    <name evidence="10" type="ORF">ASN18_1278</name>
</gene>
<evidence type="ECO:0000256" key="4">
    <source>
        <dbReference type="ARBA" id="ARBA00022679"/>
    </source>
</evidence>
<dbReference type="Pfam" id="PF18085">
    <property type="entry name" value="Mak_N_cap"/>
    <property type="match status" value="1"/>
</dbReference>